<dbReference type="GO" id="GO:0048471">
    <property type="term" value="C:perinuclear region of cytoplasm"/>
    <property type="evidence" value="ECO:0007669"/>
    <property type="project" value="UniProtKB-SubCell"/>
</dbReference>
<keyword evidence="25" id="KW-0628">Postsynaptic cell membrane</keyword>
<dbReference type="SUPFAM" id="SSF50156">
    <property type="entry name" value="PDZ domain-like"/>
    <property type="match status" value="1"/>
</dbReference>
<dbReference type="Gene3D" id="3.30.50.10">
    <property type="entry name" value="Erythroid Transcription Factor GATA-1, subunit A"/>
    <property type="match status" value="1"/>
</dbReference>
<evidence type="ECO:0000256" key="25">
    <source>
        <dbReference type="ARBA" id="ARBA00023257"/>
    </source>
</evidence>
<dbReference type="Gene3D" id="1.10.565.10">
    <property type="entry name" value="Retinoid X Receptor"/>
    <property type="match status" value="1"/>
</dbReference>
<keyword evidence="14" id="KW-0862">Zinc</keyword>
<dbReference type="InterPro" id="IPR001478">
    <property type="entry name" value="PDZ"/>
</dbReference>
<dbReference type="PRINTS" id="PR00047">
    <property type="entry name" value="STROIDFINGER"/>
</dbReference>
<comment type="cofactor">
    <cofactor evidence="1">
        <name>Zn(2+)</name>
        <dbReference type="ChEBI" id="CHEBI:29105"/>
    </cofactor>
</comment>
<evidence type="ECO:0000256" key="28">
    <source>
        <dbReference type="ARBA" id="ARBA00045507"/>
    </source>
</evidence>
<dbReference type="FunFam" id="1.10.565.10:FF:000008">
    <property type="entry name" value="Nuclear receptor subfamily 4 group A member 1"/>
    <property type="match status" value="1"/>
</dbReference>
<evidence type="ECO:0000259" key="33">
    <source>
        <dbReference type="PROSITE" id="PS51030"/>
    </source>
</evidence>
<dbReference type="GlyGen" id="G3IIU4">
    <property type="glycosylation" value="3 sites"/>
</dbReference>
<evidence type="ECO:0000313" key="36">
    <source>
        <dbReference type="Proteomes" id="UP000001075"/>
    </source>
</evidence>
<feature type="domain" description="NR LBD" evidence="34">
    <location>
        <begin position="686"/>
        <end position="921"/>
    </location>
</feature>
<proteinExistence type="inferred from homology"/>
<keyword evidence="9" id="KW-0488">Methylation</keyword>
<dbReference type="PANTHER" id="PTHR24085:SF1">
    <property type="entry name" value="NUCLEAR RECEPTOR SUBFAMILY 4 GROUP A MEMBER 1"/>
    <property type="match status" value="1"/>
</dbReference>
<dbReference type="InterPro" id="IPR003070">
    <property type="entry name" value="NR4A1-3"/>
</dbReference>
<feature type="region of interest" description="Disordered" evidence="31">
    <location>
        <begin position="514"/>
        <end position="540"/>
    </location>
</feature>
<keyword evidence="10" id="KW-0963">Cytoplasm</keyword>
<feature type="region of interest" description="Disordered" evidence="31">
    <location>
        <begin position="412"/>
        <end position="431"/>
    </location>
</feature>
<comment type="function">
    <text evidence="29">Plays a role in intracellular trafficking and contributes to the macromolecular organization of group 1 metabotropic glutamate receptors (mGluRs) at synapses.</text>
</comment>
<dbReference type="FunFam" id="3.30.50.10:FF:000135">
    <property type="entry name" value="Nuclear receptor subfamily 4 group A member 1"/>
    <property type="match status" value="1"/>
</dbReference>
<dbReference type="GO" id="GO:0004879">
    <property type="term" value="F:nuclear receptor activity"/>
    <property type="evidence" value="ECO:0007669"/>
    <property type="project" value="InterPro"/>
</dbReference>
<feature type="compositionally biased region" description="Polar residues" evidence="31">
    <location>
        <begin position="105"/>
        <end position="114"/>
    </location>
</feature>
<evidence type="ECO:0000256" key="19">
    <source>
        <dbReference type="ARBA" id="ARBA00023128"/>
    </source>
</evidence>
<evidence type="ECO:0000256" key="15">
    <source>
        <dbReference type="ARBA" id="ARBA00022990"/>
    </source>
</evidence>
<keyword evidence="11" id="KW-0597">Phosphoprotein</keyword>
<keyword evidence="19" id="KW-0496">Mitochondrion</keyword>
<dbReference type="PRINTS" id="PR00398">
    <property type="entry name" value="STRDHORMONER"/>
</dbReference>
<dbReference type="Gene3D" id="2.30.42.10">
    <property type="match status" value="1"/>
</dbReference>
<keyword evidence="15" id="KW-0007">Acetylation</keyword>
<feature type="domain" description="Nuclear receptor" evidence="33">
    <location>
        <begin position="600"/>
        <end position="628"/>
    </location>
</feature>
<dbReference type="InterPro" id="IPR036034">
    <property type="entry name" value="PDZ_sf"/>
</dbReference>
<evidence type="ECO:0000256" key="2">
    <source>
        <dbReference type="ARBA" id="ARBA00004123"/>
    </source>
</evidence>
<dbReference type="PROSITE" id="PS50106">
    <property type="entry name" value="PDZ"/>
    <property type="match status" value="1"/>
</dbReference>
<keyword evidence="12" id="KW-0479">Metal-binding</keyword>
<evidence type="ECO:0000256" key="29">
    <source>
        <dbReference type="ARBA" id="ARBA00058705"/>
    </source>
</evidence>
<dbReference type="eggNOG" id="KOG4217">
    <property type="taxonomic scope" value="Eukaryota"/>
</dbReference>
<sequence>MTLRRLRKLQQKEEAAAAPDLAARVPDSEAARASPAPTPSGHPAAAASSGAPGDELYAALEDYHPAELYRALAVSGGTLPRRKAQTCPLPTRKAMTPRHRDAPSSVGSPLNSTPHARMPHLLPLSCLNSAPAPPFSGSLHLALCRLRLSLRVSRSLETLRTPSPKHLLKLELEGLGKEPPPLAFDKLRGSGFRWKNLSQSPEQQRKVLTLEKTDNQTFGFEIQTYGLHHREEQRVEMVTFVCRVHESSPAQLAGLTPGDTIASVNGLNVEGIRHREIVDIIKASGNVLRLETLYGTSIRKAELEARLQYLKQTLYEKWGEYRSLMVQEQRLVHEMPCIQAQYGTPATSPGPRDHLTSDPLALEFSKPTMDLASPEAAPTAPTTLPSFSTFMDGYTGEFDTFLYQLPGTTQPCSSASSSASSTSSSSSSATSPASASFKFEDFQVYGCYPGTLSGPLDETLSSSGSDYYGSPCSAPSPSTPSFQPPQLSPWDGSFGHFSPSQTYEGLRAWTEQLPKASGPPPPPTFFSFSPPTGPSPSLAQSSLKLFPPPATHQVGKGESYSMPAAFPGLAPTSPNLDTSGILDAPVTSTKARSGASSGSEGRCAVCGDNASCQHYGVRTCEGCKGFFKFPIFYFSEVVCTVWAKDPFSRFLYFLPQYCFSAVVRTDSLKGRRGRLPSKPKQPPDASPTNLLTSLIRAHLDSGPSTAKLDYSKFQELVLPRFGKEDASDVQQFYDLLTGSLDVIRKWAEKIPGFAELSPGDQDLLLESAFLELFILRLAYRSKPGEGKLVFCSGLVLHRLQCARGFGDWIDSILAFSRSLHSLAVDVPAFACLSALVLITDRHGLQEPRRVEELQNRIASCLKEHMAPVAGEPQPASCLSRLLGKLPELRTLCTQGLQRIFYLKLEDLVTPPPIVDKIFMDTLSF</sequence>
<keyword evidence="22 35" id="KW-0675">Receptor</keyword>
<dbReference type="SMART" id="SM00430">
    <property type="entry name" value="HOLI"/>
    <property type="match status" value="1"/>
</dbReference>
<feature type="region of interest" description="Disordered" evidence="31">
    <location>
        <begin position="466"/>
        <end position="485"/>
    </location>
</feature>
<evidence type="ECO:0000256" key="27">
    <source>
        <dbReference type="ARBA" id="ARBA00035612"/>
    </source>
</evidence>
<dbReference type="InParanoid" id="G3IIU4"/>
<gene>
    <name evidence="35" type="ORF">I79_023773</name>
</gene>
<evidence type="ECO:0000256" key="24">
    <source>
        <dbReference type="ARBA" id="ARBA00023242"/>
    </source>
</evidence>
<feature type="compositionally biased region" description="Low complexity" evidence="31">
    <location>
        <begin position="413"/>
        <end position="431"/>
    </location>
</feature>
<dbReference type="PaxDb" id="10029-XP_007614481.1"/>
<evidence type="ECO:0000259" key="32">
    <source>
        <dbReference type="PROSITE" id="PS50106"/>
    </source>
</evidence>
<dbReference type="Pfam" id="PF00104">
    <property type="entry name" value="Hormone_recep"/>
    <property type="match status" value="1"/>
</dbReference>
<dbReference type="PROSITE" id="PS51030">
    <property type="entry name" value="NUCLEAR_REC_DBD_2"/>
    <property type="match status" value="1"/>
</dbReference>
<protein>
    <recommendedName>
        <fullName evidence="30">General receptor for phosphoinositides 1-associated scaffold protein</fullName>
    </recommendedName>
</protein>
<evidence type="ECO:0000256" key="13">
    <source>
        <dbReference type="ARBA" id="ARBA00022771"/>
    </source>
</evidence>
<comment type="subcellular location">
    <subcellularLocation>
        <location evidence="4">Cell membrane</location>
        <topology evidence="4">Peripheral membrane protein</topology>
        <orientation evidence="4">Cytoplasmic side</orientation>
    </subcellularLocation>
    <subcellularLocation>
        <location evidence="5">Cytoplasm</location>
        <location evidence="5">Cytosol</location>
    </subcellularLocation>
    <subcellularLocation>
        <location evidence="6">Cytoplasm</location>
        <location evidence="6">Perinuclear region</location>
    </subcellularLocation>
    <subcellularLocation>
        <location evidence="3">Mitochondrion</location>
    </subcellularLocation>
    <subcellularLocation>
        <location evidence="2">Nucleus</location>
    </subcellularLocation>
    <subcellularLocation>
        <location evidence="26">Postsynaptic cell membrane</location>
    </subcellularLocation>
</comment>
<dbReference type="SMART" id="SM00399">
    <property type="entry name" value="ZnF_C4"/>
    <property type="match status" value="1"/>
</dbReference>
<evidence type="ECO:0000313" key="35">
    <source>
        <dbReference type="EMBL" id="EGW05560.1"/>
    </source>
</evidence>
<evidence type="ECO:0000259" key="34">
    <source>
        <dbReference type="PROSITE" id="PS51843"/>
    </source>
</evidence>
<organism evidence="35 36">
    <name type="scientific">Cricetulus griseus</name>
    <name type="common">Chinese hamster</name>
    <name type="synonym">Cricetulus barabensis griseus</name>
    <dbReference type="NCBI Taxonomy" id="10029"/>
    <lineage>
        <taxon>Eukaryota</taxon>
        <taxon>Metazoa</taxon>
        <taxon>Chordata</taxon>
        <taxon>Craniata</taxon>
        <taxon>Vertebrata</taxon>
        <taxon>Euteleostomi</taxon>
        <taxon>Mammalia</taxon>
        <taxon>Eutheria</taxon>
        <taxon>Euarchontoglires</taxon>
        <taxon>Glires</taxon>
        <taxon>Rodentia</taxon>
        <taxon>Myomorpha</taxon>
        <taxon>Muroidea</taxon>
        <taxon>Cricetidae</taxon>
        <taxon>Cricetinae</taxon>
        <taxon>Cricetulus</taxon>
    </lineage>
</organism>
<dbReference type="GO" id="GO:0098978">
    <property type="term" value="C:glutamatergic synapse"/>
    <property type="evidence" value="ECO:0007669"/>
    <property type="project" value="UniProtKB-ARBA"/>
</dbReference>
<dbReference type="Proteomes" id="UP000001075">
    <property type="component" value="Unassembled WGS sequence"/>
</dbReference>
<evidence type="ECO:0000256" key="18">
    <source>
        <dbReference type="ARBA" id="ARBA00023125"/>
    </source>
</evidence>
<evidence type="ECO:0000256" key="16">
    <source>
        <dbReference type="ARBA" id="ARBA00023015"/>
    </source>
</evidence>
<dbReference type="GO" id="GO:0001228">
    <property type="term" value="F:DNA-binding transcription activator activity, RNA polymerase II-specific"/>
    <property type="evidence" value="ECO:0007669"/>
    <property type="project" value="UniProtKB-ARBA"/>
</dbReference>
<dbReference type="GO" id="GO:0005829">
    <property type="term" value="C:cytosol"/>
    <property type="evidence" value="ECO:0007669"/>
    <property type="project" value="UniProtKB-SubCell"/>
</dbReference>
<dbReference type="GO" id="GO:0005634">
    <property type="term" value="C:nucleus"/>
    <property type="evidence" value="ECO:0007669"/>
    <property type="project" value="UniProtKB-SubCell"/>
</dbReference>
<keyword evidence="24" id="KW-0539">Nucleus</keyword>
<comment type="function">
    <text evidence="28">Orphan nuclear receptor. Binds the NGFI-B response element (NBRE) 5'-AAAGGTCA-3'. Binds 9-cis-retinoic acid outside of its ligand-binding (NR LBD) domain. Participates in energy homeostasis by sequestrating the kinase STK11 in the nucleus, thereby attenuating cytoplasmic AMPK activation. Regulates the inflammatory response in macrophages by regulating metabolic adaptations during inflammation, including repressing the transcription of genes involved in the citric acid cycle (TCA). Inhibits NF-kappa-B signaling by binding to low-affinity NF-kappa-B binding sites, such as at the IL2 promoter. May act concomitantly with NR4A2 in regulating the expression of delayed-early genes during liver regeneration. Plays a role in the vascular response to injury.</text>
</comment>
<dbReference type="GO" id="GO:0006954">
    <property type="term" value="P:inflammatory response"/>
    <property type="evidence" value="ECO:0007669"/>
    <property type="project" value="UniProtKB-KW"/>
</dbReference>
<accession>G3IIU4</accession>
<comment type="similarity">
    <text evidence="7">Belongs to the nuclear hormone receptor family. NR4 subfamily.</text>
</comment>
<dbReference type="PRINTS" id="PR01284">
    <property type="entry name" value="NUCLEARECPTR"/>
</dbReference>
<keyword evidence="20" id="KW-0472">Membrane</keyword>
<dbReference type="Pfam" id="PF00595">
    <property type="entry name" value="PDZ"/>
    <property type="match status" value="1"/>
</dbReference>
<evidence type="ECO:0000256" key="3">
    <source>
        <dbReference type="ARBA" id="ARBA00004173"/>
    </source>
</evidence>
<evidence type="ECO:0000256" key="21">
    <source>
        <dbReference type="ARBA" id="ARBA00023163"/>
    </source>
</evidence>
<dbReference type="GO" id="GO:0005739">
    <property type="term" value="C:mitochondrion"/>
    <property type="evidence" value="ECO:0007669"/>
    <property type="project" value="UniProtKB-SubCell"/>
</dbReference>
<evidence type="ECO:0000256" key="7">
    <source>
        <dbReference type="ARBA" id="ARBA00006423"/>
    </source>
</evidence>
<keyword evidence="8" id="KW-1003">Cell membrane</keyword>
<evidence type="ECO:0000256" key="1">
    <source>
        <dbReference type="ARBA" id="ARBA00001947"/>
    </source>
</evidence>
<dbReference type="Pfam" id="PF00105">
    <property type="entry name" value="zf-C4"/>
    <property type="match status" value="1"/>
</dbReference>
<dbReference type="InterPro" id="IPR000536">
    <property type="entry name" value="Nucl_hrmn_rcpt_lig-bd"/>
</dbReference>
<dbReference type="CDD" id="cd06713">
    <property type="entry name" value="PDZ_tamalin_CYTIP-like"/>
    <property type="match status" value="1"/>
</dbReference>
<name>G3IIU4_CRIGR</name>
<dbReference type="GO" id="GO:0000978">
    <property type="term" value="F:RNA polymerase II cis-regulatory region sequence-specific DNA binding"/>
    <property type="evidence" value="ECO:0007669"/>
    <property type="project" value="TreeGrafter"/>
</dbReference>
<evidence type="ECO:0000256" key="23">
    <source>
        <dbReference type="ARBA" id="ARBA00023198"/>
    </source>
</evidence>
<dbReference type="EMBL" id="JH003114">
    <property type="protein sequence ID" value="EGW05560.1"/>
    <property type="molecule type" value="Genomic_DNA"/>
</dbReference>
<dbReference type="SMART" id="SM00228">
    <property type="entry name" value="PDZ"/>
    <property type="match status" value="1"/>
</dbReference>
<feature type="region of interest" description="Disordered" evidence="31">
    <location>
        <begin position="1"/>
        <end position="51"/>
    </location>
</feature>
<keyword evidence="21" id="KW-0804">Transcription</keyword>
<feature type="region of interest" description="Disordered" evidence="31">
    <location>
        <begin position="92"/>
        <end position="114"/>
    </location>
</feature>
<dbReference type="PROSITE" id="PS51843">
    <property type="entry name" value="NR_LBD"/>
    <property type="match status" value="1"/>
</dbReference>
<dbReference type="InterPro" id="IPR003071">
    <property type="entry name" value="NR4A1"/>
</dbReference>
<evidence type="ECO:0000256" key="9">
    <source>
        <dbReference type="ARBA" id="ARBA00022481"/>
    </source>
</evidence>
<feature type="compositionally biased region" description="Low complexity" evidence="31">
    <location>
        <begin position="33"/>
        <end position="51"/>
    </location>
</feature>
<evidence type="ECO:0000256" key="26">
    <source>
        <dbReference type="ARBA" id="ARBA00034100"/>
    </source>
</evidence>
<keyword evidence="18" id="KW-0238">DNA-binding</keyword>
<evidence type="ECO:0000256" key="6">
    <source>
        <dbReference type="ARBA" id="ARBA00004556"/>
    </source>
</evidence>
<reference evidence="36" key="1">
    <citation type="journal article" date="2011" name="Nat. Biotechnol.">
        <title>The genomic sequence of the Chinese hamster ovary (CHO)-K1 cell line.</title>
        <authorList>
            <person name="Xu X."/>
            <person name="Nagarajan H."/>
            <person name="Lewis N.E."/>
            <person name="Pan S."/>
            <person name="Cai Z."/>
            <person name="Liu X."/>
            <person name="Chen W."/>
            <person name="Xie M."/>
            <person name="Wang W."/>
            <person name="Hammond S."/>
            <person name="Andersen M.R."/>
            <person name="Neff N."/>
            <person name="Passarelli B."/>
            <person name="Koh W."/>
            <person name="Fan H.C."/>
            <person name="Wang J."/>
            <person name="Gui Y."/>
            <person name="Lee K.H."/>
            <person name="Betenbaugh M.J."/>
            <person name="Quake S.R."/>
            <person name="Famili I."/>
            <person name="Palsson B.O."/>
            <person name="Wang J."/>
        </authorList>
    </citation>
    <scope>NUCLEOTIDE SEQUENCE [LARGE SCALE GENOMIC DNA]</scope>
    <source>
        <strain evidence="36">CHO K1 cell line</strain>
    </source>
</reference>
<evidence type="ECO:0000256" key="5">
    <source>
        <dbReference type="ARBA" id="ARBA00004514"/>
    </source>
</evidence>
<dbReference type="GO" id="GO:0035259">
    <property type="term" value="F:nuclear glucocorticoid receptor binding"/>
    <property type="evidence" value="ECO:0007669"/>
    <property type="project" value="TreeGrafter"/>
</dbReference>
<evidence type="ECO:0000256" key="20">
    <source>
        <dbReference type="ARBA" id="ARBA00023136"/>
    </source>
</evidence>
<dbReference type="FunFam" id="2.30.42.10:FF:000157">
    <property type="entry name" value="General receptor for phosphoinositides 1-associated scaffold protein"/>
    <property type="match status" value="1"/>
</dbReference>
<comment type="function">
    <text evidence="27">In the cytosol, upon its detection of both bacterial lipopolysaccharide (LPS) and NBRE-containing mitochondrial DNA released by GSDMD pores during pyroptosis, it promotes non-canonical NLRP3 inflammasome activation by stimulating association of NLRP3 and NEK7.</text>
</comment>
<dbReference type="SUPFAM" id="SSF48508">
    <property type="entry name" value="Nuclear receptor ligand-binding domain"/>
    <property type="match status" value="1"/>
</dbReference>
<dbReference type="InterPro" id="IPR013088">
    <property type="entry name" value="Znf_NHR/GATA"/>
</dbReference>
<keyword evidence="16" id="KW-0805">Transcription regulation</keyword>
<dbReference type="InterPro" id="IPR001628">
    <property type="entry name" value="Znf_hrmn_rcpt"/>
</dbReference>
<dbReference type="AlphaFoldDB" id="G3IIU4"/>
<dbReference type="InterPro" id="IPR001723">
    <property type="entry name" value="Nuclear_hrmn_rcpt"/>
</dbReference>
<feature type="domain" description="PDZ" evidence="32">
    <location>
        <begin position="207"/>
        <end position="296"/>
    </location>
</feature>
<evidence type="ECO:0000256" key="31">
    <source>
        <dbReference type="SAM" id="MobiDB-lite"/>
    </source>
</evidence>
<dbReference type="FunCoup" id="G3IIU4">
    <property type="interactions" value="1057"/>
</dbReference>
<evidence type="ECO:0000256" key="12">
    <source>
        <dbReference type="ARBA" id="ARBA00022723"/>
    </source>
</evidence>
<dbReference type="GO" id="GO:0071376">
    <property type="term" value="P:cellular response to corticotropin-releasing hormone stimulus"/>
    <property type="evidence" value="ECO:0007669"/>
    <property type="project" value="TreeGrafter"/>
</dbReference>
<dbReference type="SUPFAM" id="SSF57716">
    <property type="entry name" value="Glucocorticoid receptor-like (DNA-binding domain)"/>
    <property type="match status" value="1"/>
</dbReference>
<feature type="compositionally biased region" description="Low complexity" evidence="31">
    <location>
        <begin position="470"/>
        <end position="481"/>
    </location>
</feature>
<keyword evidence="17" id="KW-0770">Synapse</keyword>
<dbReference type="CDD" id="cd07348">
    <property type="entry name" value="NR_LBD_NGFI-B"/>
    <property type="match status" value="1"/>
</dbReference>
<keyword evidence="23" id="KW-0395">Inflammatory response</keyword>
<dbReference type="PANTHER" id="PTHR24085">
    <property type="entry name" value="NUCLEAR HORMONE RECEPTOR"/>
    <property type="match status" value="1"/>
</dbReference>
<evidence type="ECO:0000256" key="11">
    <source>
        <dbReference type="ARBA" id="ARBA00022553"/>
    </source>
</evidence>
<evidence type="ECO:0000256" key="30">
    <source>
        <dbReference type="ARBA" id="ARBA00072859"/>
    </source>
</evidence>
<dbReference type="PRINTS" id="PR01285">
    <property type="entry name" value="HMRNUCRECPTR"/>
</dbReference>
<evidence type="ECO:0000256" key="17">
    <source>
        <dbReference type="ARBA" id="ARBA00023018"/>
    </source>
</evidence>
<evidence type="ECO:0000256" key="8">
    <source>
        <dbReference type="ARBA" id="ARBA00022475"/>
    </source>
</evidence>
<dbReference type="GO" id="GO:0008270">
    <property type="term" value="F:zinc ion binding"/>
    <property type="evidence" value="ECO:0007669"/>
    <property type="project" value="UniProtKB-KW"/>
</dbReference>
<keyword evidence="13" id="KW-0863">Zinc-finger</keyword>
<dbReference type="InterPro" id="IPR035500">
    <property type="entry name" value="NHR-like_dom_sf"/>
</dbReference>
<evidence type="ECO:0000256" key="4">
    <source>
        <dbReference type="ARBA" id="ARBA00004413"/>
    </source>
</evidence>
<evidence type="ECO:0000256" key="22">
    <source>
        <dbReference type="ARBA" id="ARBA00023170"/>
    </source>
</evidence>
<evidence type="ECO:0000256" key="14">
    <source>
        <dbReference type="ARBA" id="ARBA00022833"/>
    </source>
</evidence>
<dbReference type="GO" id="GO:0005667">
    <property type="term" value="C:transcription regulator complex"/>
    <property type="evidence" value="ECO:0007669"/>
    <property type="project" value="TreeGrafter"/>
</dbReference>
<dbReference type="STRING" id="10029.G3IIU4"/>
<evidence type="ECO:0000256" key="10">
    <source>
        <dbReference type="ARBA" id="ARBA00022490"/>
    </source>
</evidence>
<dbReference type="GO" id="GO:0045211">
    <property type="term" value="C:postsynaptic membrane"/>
    <property type="evidence" value="ECO:0007669"/>
    <property type="project" value="UniProtKB-SubCell"/>
</dbReference>